<comment type="caution">
    <text evidence="1">The sequence shown here is derived from an EMBL/GenBank/DDBJ whole genome shotgun (WGS) entry which is preliminary data.</text>
</comment>
<evidence type="ECO:0000313" key="2">
    <source>
        <dbReference type="Proteomes" id="UP000034471"/>
    </source>
</evidence>
<dbReference type="SUPFAM" id="SSF51161">
    <property type="entry name" value="Trimeric LpxA-like enzymes"/>
    <property type="match status" value="1"/>
</dbReference>
<evidence type="ECO:0000313" key="1">
    <source>
        <dbReference type="EMBL" id="KKQ38819.1"/>
    </source>
</evidence>
<dbReference type="InterPro" id="IPR011004">
    <property type="entry name" value="Trimer_LpxA-like_sf"/>
</dbReference>
<dbReference type="InterPro" id="IPR051159">
    <property type="entry name" value="Hexapeptide_acetyltransf"/>
</dbReference>
<dbReference type="EMBL" id="LBTJ01000002">
    <property type="protein sequence ID" value="KKQ38819.1"/>
    <property type="molecule type" value="Genomic_DNA"/>
</dbReference>
<organism evidence="1 2">
    <name type="scientific">Candidatus Roizmanbacteria bacterium GW2011_GWA2_37_7</name>
    <dbReference type="NCBI Taxonomy" id="1618481"/>
    <lineage>
        <taxon>Bacteria</taxon>
        <taxon>Candidatus Roizmaniibacteriota</taxon>
    </lineage>
</organism>
<proteinExistence type="predicted"/>
<sequence length="179" mass="19011">MTKKQHWASHGNGKVSSKDFGAYGKGIVIEDDVLIFHPESIFLGDNIYIGHGTILHGYHKNKMNIESGTWIGPFCYLHSAGGIYIGKDVGIGPGVKMITSQHLIDRGNKAIIKNDVSKKEIIIQNGSDIGVGAIVLPGVTINEGAQIGAGAVVAEDIPQFGIAVGVPAVTIRHRKGHLV</sequence>
<gene>
    <name evidence="1" type="ORF">US54_C0002G0007</name>
</gene>
<name>A0A0G0JPJ0_9BACT</name>
<dbReference type="AlphaFoldDB" id="A0A0G0JPJ0"/>
<dbReference type="Gene3D" id="2.160.10.10">
    <property type="entry name" value="Hexapeptide repeat proteins"/>
    <property type="match status" value="1"/>
</dbReference>
<dbReference type="CDD" id="cd04647">
    <property type="entry name" value="LbH_MAT_like"/>
    <property type="match status" value="1"/>
</dbReference>
<protein>
    <recommendedName>
        <fullName evidence="3">Transferase hexapeptide repeat containing protein</fullName>
    </recommendedName>
</protein>
<evidence type="ECO:0008006" key="3">
    <source>
        <dbReference type="Google" id="ProtNLM"/>
    </source>
</evidence>
<dbReference type="STRING" id="1618481.US54_C0002G0007"/>
<accession>A0A0G0JPJ0</accession>
<dbReference type="Proteomes" id="UP000034471">
    <property type="component" value="Unassembled WGS sequence"/>
</dbReference>
<reference evidence="1 2" key="1">
    <citation type="journal article" date="2015" name="Nature">
        <title>rRNA introns, odd ribosomes, and small enigmatic genomes across a large radiation of phyla.</title>
        <authorList>
            <person name="Brown C.T."/>
            <person name="Hug L.A."/>
            <person name="Thomas B.C."/>
            <person name="Sharon I."/>
            <person name="Castelle C.J."/>
            <person name="Singh A."/>
            <person name="Wilkins M.J."/>
            <person name="Williams K.H."/>
            <person name="Banfield J.F."/>
        </authorList>
    </citation>
    <scope>NUCLEOTIDE SEQUENCE [LARGE SCALE GENOMIC DNA]</scope>
</reference>
<dbReference type="PANTHER" id="PTHR23416">
    <property type="entry name" value="SIALIC ACID SYNTHASE-RELATED"/>
    <property type="match status" value="1"/>
</dbReference>
<dbReference type="PANTHER" id="PTHR23416:SF78">
    <property type="entry name" value="LIPOPOLYSACCHARIDE BIOSYNTHESIS O-ACETYL TRANSFERASE WBBJ-RELATED"/>
    <property type="match status" value="1"/>
</dbReference>